<keyword evidence="6 12" id="KW-0067">ATP-binding</keyword>
<evidence type="ECO:0000259" key="11">
    <source>
        <dbReference type="PROSITE" id="PS50929"/>
    </source>
</evidence>
<evidence type="ECO:0000256" key="4">
    <source>
        <dbReference type="ARBA" id="ARBA00022692"/>
    </source>
</evidence>
<dbReference type="SUPFAM" id="SSF52540">
    <property type="entry name" value="P-loop containing nucleoside triphosphate hydrolases"/>
    <property type="match status" value="1"/>
</dbReference>
<dbReference type="InterPro" id="IPR003439">
    <property type="entry name" value="ABC_transporter-like_ATP-bd"/>
</dbReference>
<name>A0A7C4HCY8_STAMA</name>
<feature type="transmembrane region" description="Helical" evidence="9">
    <location>
        <begin position="269"/>
        <end position="288"/>
    </location>
</feature>
<evidence type="ECO:0000256" key="7">
    <source>
        <dbReference type="ARBA" id="ARBA00022989"/>
    </source>
</evidence>
<dbReference type="InterPro" id="IPR017871">
    <property type="entry name" value="ABC_transporter-like_CS"/>
</dbReference>
<dbReference type="FunFam" id="3.40.50.300:FF:000287">
    <property type="entry name" value="Multidrug ABC transporter ATP-binding protein"/>
    <property type="match status" value="1"/>
</dbReference>
<keyword evidence="7 9" id="KW-1133">Transmembrane helix</keyword>
<keyword evidence="3" id="KW-1003">Cell membrane</keyword>
<dbReference type="PANTHER" id="PTHR43394:SF1">
    <property type="entry name" value="ATP-BINDING CASSETTE SUB-FAMILY B MEMBER 10, MITOCHONDRIAL"/>
    <property type="match status" value="1"/>
</dbReference>
<comment type="caution">
    <text evidence="12">The sequence shown here is derived from an EMBL/GenBank/DDBJ whole genome shotgun (WGS) entry which is preliminary data.</text>
</comment>
<dbReference type="PANTHER" id="PTHR43394">
    <property type="entry name" value="ATP-DEPENDENT PERMEASE MDL1, MITOCHONDRIAL"/>
    <property type="match status" value="1"/>
</dbReference>
<feature type="transmembrane region" description="Helical" evidence="9">
    <location>
        <begin position="23"/>
        <end position="49"/>
    </location>
</feature>
<evidence type="ECO:0000256" key="9">
    <source>
        <dbReference type="SAM" id="Phobius"/>
    </source>
</evidence>
<evidence type="ECO:0000256" key="1">
    <source>
        <dbReference type="ARBA" id="ARBA00004651"/>
    </source>
</evidence>
<evidence type="ECO:0000256" key="6">
    <source>
        <dbReference type="ARBA" id="ARBA00022840"/>
    </source>
</evidence>
<dbReference type="EMBL" id="DTBJ01000001">
    <property type="protein sequence ID" value="HGM57971.1"/>
    <property type="molecule type" value="Genomic_DNA"/>
</dbReference>
<feature type="transmembrane region" description="Helical" evidence="9">
    <location>
        <begin position="135"/>
        <end position="160"/>
    </location>
</feature>
<dbReference type="InterPro" id="IPR036640">
    <property type="entry name" value="ABC1_TM_sf"/>
</dbReference>
<dbReference type="SUPFAM" id="SSF90123">
    <property type="entry name" value="ABC transporter transmembrane region"/>
    <property type="match status" value="1"/>
</dbReference>
<dbReference type="InterPro" id="IPR003593">
    <property type="entry name" value="AAA+_ATPase"/>
</dbReference>
<gene>
    <name evidence="12" type="ORF">ENU14_00030</name>
</gene>
<evidence type="ECO:0000259" key="10">
    <source>
        <dbReference type="PROSITE" id="PS50893"/>
    </source>
</evidence>
<keyword evidence="5" id="KW-0547">Nucleotide-binding</keyword>
<sequence>MSSNSSLTLLRSFLREMFIYKKLLFLTILSIIGASITTLISPYIIGLTIDEYVLKGRFSELGYIVFILLITLIAQWFFTTLRGYITEVFSQRVLYNMRNKLFNKLLYLHIDFYKNKQIGDLVSRVINDTSTLNEVLVSGILNVIGDILTIIGVFIAMLVLSPRLTLVSMATIPLMIFVAKFFGTRLRHAYRETRERVAQLSSVVSESVAGIEAIKAFGREKSFVSEFDSVSRDTMRAYIRVAVLMGFFWPLMNLASILSVIIVLIYGGYLSLTGALSIGVLIAFIQYIQRFIQPINNITSMYDLLQSAFASLDRIYEVLRAQNVEEIDKGRGVDKLRGEIVFKNVWFEYEPGRPVLKNISFTIKPGELIALVGHTGAGKTTLVNLLMKFYKPVRGEILIDGVNIEEIKLEDLRRRISYVPQETYLFTGTVLDNIKIGKPGATDEEVIKICKELGIHDFIEKLPNGYYTDAGEAGRRLSVGEKQLISIARAMLRNPDIVILDEALSSIDPKTEEMIRKAIKKLMMNRTGIIVAHRLTITRDCSRILVLDNGEIVEDGTFDELLAKRGLFYELYVTQLKREKTLSEELLVEASSG</sequence>
<dbReference type="Pfam" id="PF00005">
    <property type="entry name" value="ABC_tran"/>
    <property type="match status" value="1"/>
</dbReference>
<dbReference type="Gene3D" id="1.20.1560.10">
    <property type="entry name" value="ABC transporter type 1, transmembrane domain"/>
    <property type="match status" value="1"/>
</dbReference>
<evidence type="ECO:0000256" key="2">
    <source>
        <dbReference type="ARBA" id="ARBA00022448"/>
    </source>
</evidence>
<dbReference type="InterPro" id="IPR027417">
    <property type="entry name" value="P-loop_NTPase"/>
</dbReference>
<dbReference type="PROSITE" id="PS50893">
    <property type="entry name" value="ABC_TRANSPORTER_2"/>
    <property type="match status" value="1"/>
</dbReference>
<organism evidence="12">
    <name type="scientific">Staphylothermus marinus</name>
    <dbReference type="NCBI Taxonomy" id="2280"/>
    <lineage>
        <taxon>Archaea</taxon>
        <taxon>Thermoproteota</taxon>
        <taxon>Thermoprotei</taxon>
        <taxon>Desulfurococcales</taxon>
        <taxon>Desulfurococcaceae</taxon>
        <taxon>Staphylothermus</taxon>
    </lineage>
</organism>
<dbReference type="GO" id="GO:0016887">
    <property type="term" value="F:ATP hydrolysis activity"/>
    <property type="evidence" value="ECO:0007669"/>
    <property type="project" value="InterPro"/>
</dbReference>
<dbReference type="Gene3D" id="3.40.50.300">
    <property type="entry name" value="P-loop containing nucleotide triphosphate hydrolases"/>
    <property type="match status" value="1"/>
</dbReference>
<feature type="domain" description="ABC transmembrane type-1" evidence="11">
    <location>
        <begin position="25"/>
        <end position="307"/>
    </location>
</feature>
<protein>
    <submittedName>
        <fullName evidence="12">ABC transporter ATP-binding protein</fullName>
    </submittedName>
</protein>
<dbReference type="AlphaFoldDB" id="A0A7C4HCY8"/>
<proteinExistence type="predicted"/>
<dbReference type="CDD" id="cd03254">
    <property type="entry name" value="ABCC_Glucan_exporter_like"/>
    <property type="match status" value="1"/>
</dbReference>
<evidence type="ECO:0000313" key="12">
    <source>
        <dbReference type="EMBL" id="HGM57971.1"/>
    </source>
</evidence>
<keyword evidence="2" id="KW-0813">Transport</keyword>
<dbReference type="PROSITE" id="PS00211">
    <property type="entry name" value="ABC_TRANSPORTER_1"/>
    <property type="match status" value="1"/>
</dbReference>
<dbReference type="PROSITE" id="PS50929">
    <property type="entry name" value="ABC_TM1F"/>
    <property type="match status" value="1"/>
</dbReference>
<feature type="transmembrane region" description="Helical" evidence="9">
    <location>
        <begin position="241"/>
        <end position="263"/>
    </location>
</feature>
<keyword evidence="8 9" id="KW-0472">Membrane</keyword>
<dbReference type="GO" id="GO:0005524">
    <property type="term" value="F:ATP binding"/>
    <property type="evidence" value="ECO:0007669"/>
    <property type="project" value="UniProtKB-KW"/>
</dbReference>
<dbReference type="GO" id="GO:0015421">
    <property type="term" value="F:ABC-type oligopeptide transporter activity"/>
    <property type="evidence" value="ECO:0007669"/>
    <property type="project" value="TreeGrafter"/>
</dbReference>
<evidence type="ECO:0000256" key="3">
    <source>
        <dbReference type="ARBA" id="ARBA00022475"/>
    </source>
</evidence>
<dbReference type="InterPro" id="IPR039421">
    <property type="entry name" value="Type_1_exporter"/>
</dbReference>
<dbReference type="Pfam" id="PF00664">
    <property type="entry name" value="ABC_membrane"/>
    <property type="match status" value="1"/>
</dbReference>
<feature type="transmembrane region" description="Helical" evidence="9">
    <location>
        <begin position="61"/>
        <end position="85"/>
    </location>
</feature>
<dbReference type="FunFam" id="1.20.1560.10:FF:000011">
    <property type="entry name" value="Multidrug ABC transporter ATP-binding protein"/>
    <property type="match status" value="1"/>
</dbReference>
<dbReference type="SMART" id="SM00382">
    <property type="entry name" value="AAA"/>
    <property type="match status" value="1"/>
</dbReference>
<accession>A0A7C4HCY8</accession>
<dbReference type="GO" id="GO:0005886">
    <property type="term" value="C:plasma membrane"/>
    <property type="evidence" value="ECO:0007669"/>
    <property type="project" value="UniProtKB-SubCell"/>
</dbReference>
<feature type="domain" description="ABC transporter" evidence="10">
    <location>
        <begin position="340"/>
        <end position="574"/>
    </location>
</feature>
<feature type="transmembrane region" description="Helical" evidence="9">
    <location>
        <begin position="166"/>
        <end position="186"/>
    </location>
</feature>
<reference evidence="12" key="1">
    <citation type="journal article" date="2020" name="mSystems">
        <title>Genome- and Community-Level Interaction Insights into Carbon Utilization and Element Cycling Functions of Hydrothermarchaeota in Hydrothermal Sediment.</title>
        <authorList>
            <person name="Zhou Z."/>
            <person name="Liu Y."/>
            <person name="Xu W."/>
            <person name="Pan J."/>
            <person name="Luo Z.H."/>
            <person name="Li M."/>
        </authorList>
    </citation>
    <scope>NUCLEOTIDE SEQUENCE [LARGE SCALE GENOMIC DNA]</scope>
    <source>
        <strain evidence="12">SpSt-642</strain>
    </source>
</reference>
<dbReference type="InterPro" id="IPR011527">
    <property type="entry name" value="ABC1_TM_dom"/>
</dbReference>
<comment type="subcellular location">
    <subcellularLocation>
        <location evidence="1">Cell membrane</location>
        <topology evidence="1">Multi-pass membrane protein</topology>
    </subcellularLocation>
</comment>
<evidence type="ECO:0000256" key="5">
    <source>
        <dbReference type="ARBA" id="ARBA00022741"/>
    </source>
</evidence>
<evidence type="ECO:0000256" key="8">
    <source>
        <dbReference type="ARBA" id="ARBA00023136"/>
    </source>
</evidence>
<keyword evidence="4 9" id="KW-0812">Transmembrane</keyword>
<dbReference type="CDD" id="cd18545">
    <property type="entry name" value="ABC_6TM_YknV_like"/>
    <property type="match status" value="1"/>
</dbReference>